<keyword evidence="7 9" id="KW-0472">Membrane</keyword>
<evidence type="ECO:0000256" key="3">
    <source>
        <dbReference type="ARBA" id="ARBA00022816"/>
    </source>
</evidence>
<dbReference type="GO" id="GO:0006606">
    <property type="term" value="P:protein import into nucleus"/>
    <property type="evidence" value="ECO:0007669"/>
    <property type="project" value="TreeGrafter"/>
</dbReference>
<organism evidence="10 11">
    <name type="scientific">Hermetia illucens</name>
    <name type="common">Black soldier fly</name>
    <dbReference type="NCBI Taxonomy" id="343691"/>
    <lineage>
        <taxon>Eukaryota</taxon>
        <taxon>Metazoa</taxon>
        <taxon>Ecdysozoa</taxon>
        <taxon>Arthropoda</taxon>
        <taxon>Hexapoda</taxon>
        <taxon>Insecta</taxon>
        <taxon>Pterygota</taxon>
        <taxon>Neoptera</taxon>
        <taxon>Endopterygota</taxon>
        <taxon>Diptera</taxon>
        <taxon>Brachycera</taxon>
        <taxon>Stratiomyomorpha</taxon>
        <taxon>Stratiomyidae</taxon>
        <taxon>Hermetiinae</taxon>
        <taxon>Hermetia</taxon>
    </lineage>
</organism>
<evidence type="ECO:0000256" key="7">
    <source>
        <dbReference type="ARBA" id="ARBA00023136"/>
    </source>
</evidence>
<dbReference type="FunFam" id="1.10.3450.20:FF:000001">
    <property type="entry name" value="Nuclear pore complex protein"/>
    <property type="match status" value="1"/>
</dbReference>
<dbReference type="GO" id="GO:0000973">
    <property type="term" value="P:post-transcriptional tethering of RNA polymerase II gene DNA at nuclear periphery"/>
    <property type="evidence" value="ECO:0007669"/>
    <property type="project" value="TreeGrafter"/>
</dbReference>
<dbReference type="GO" id="GO:0006406">
    <property type="term" value="P:mRNA export from nucleus"/>
    <property type="evidence" value="ECO:0007669"/>
    <property type="project" value="TreeGrafter"/>
</dbReference>
<evidence type="ECO:0000256" key="9">
    <source>
        <dbReference type="RuleBase" id="RU365072"/>
    </source>
</evidence>
<comment type="function">
    <text evidence="9">Functions as a component of the nuclear pore complex (NPC).</text>
</comment>
<keyword evidence="2 9" id="KW-0813">Transport</keyword>
<evidence type="ECO:0000256" key="2">
    <source>
        <dbReference type="ARBA" id="ARBA00022448"/>
    </source>
</evidence>
<dbReference type="AlphaFoldDB" id="A0A7R8UQ30"/>
<comment type="subunit">
    <text evidence="9">Part of the nuclear pore complex (NPC).</text>
</comment>
<dbReference type="InterPro" id="IPR007252">
    <property type="entry name" value="Nup84/Nup107"/>
</dbReference>
<dbReference type="PANTHER" id="PTHR13003:SF2">
    <property type="entry name" value="NUCLEAR PORE COMPLEX PROTEIN NUP107"/>
    <property type="match status" value="1"/>
</dbReference>
<sequence>MNRSLLQESTVSRRGLIRTGFHGTKPFSEGPSRMDLDLSLTMTPSEVHHLLDYTNVGNVDASSAEMSLPLGTSLIDTDRFKGAEDSAVKEKTEVLYSQFLEILHSRTNDSEVFDIIQDMIQACTDVLDEVVKSGRKLNEKYRMESNAWLQQERNTWRLLYCLYKDRLTLQKEDVDCDVPPLDGSEKDVVTHLYSNNANLREYQLIVDWLELCALETNKIQIGHFTDRTITWENTLLQLKNPEKTAFESKRATVTSLDPDAPIRERKPLHDLDTEDEARLSQQIFLEIRQGRIEEAQALCEHCGQPWRAAILEGWRLHEDPNYESSNVVQKLPIEGNPRRDIWKKCAWMMADSKKFDDYTRAIAGAYCGHLESLIGPVSNTWEDLLWAYLKVQIDIRVESEIRTCCMRNYLPLPDKYWNGKMSLEQIFDELAANKNISIRQAAKAQMRIIQKYLILDDIPEMMREIGKWLNEKMPAPHMLRFLSHVVLFMKQLGKDCQEDIADRVVKSYVECLIELRDPQLVAFYTAALPGDMQILLFSQYLETIKETSARKAALEEALTGGLDVETITTYTVETIRNRQDEAPEKQLQTAISPADEEKISALEWLTFYPQQRGELLWQTNAMIRTLLAEGKIECVRKAFKMVPTDSISQTIATYGSKDNLPCKEECSIKEYLCHQTYLAAIDGFNEWTHLYHNRPKQPQIVKDSANFTERVASEHKEQQYKIELDRWKMNLAEQMRITRDLLFNVLLFPDKGWLVDPDTMKDVHDDDLPAWENRLIQMENLRKVCIPEIVLLLHKVLHLSEDYKGCLRLADEIASEQRQLYAVYPKHKLAETLSKIAESSLALMNEKLDPWGYVPTS</sequence>
<evidence type="ECO:0000313" key="11">
    <source>
        <dbReference type="Proteomes" id="UP000594454"/>
    </source>
</evidence>
<evidence type="ECO:0000313" key="10">
    <source>
        <dbReference type="EMBL" id="CAD7083993.1"/>
    </source>
</evidence>
<accession>A0A7R8UQ30</accession>
<dbReference type="OMA" id="MAHIVLF"/>
<keyword evidence="4" id="KW-0653">Protein transport</keyword>
<name>A0A7R8UQ30_HERIL</name>
<keyword evidence="3" id="KW-0509">mRNA transport</keyword>
<dbReference type="Gene3D" id="1.20.190.50">
    <property type="match status" value="1"/>
</dbReference>
<comment type="subcellular location">
    <subcellularLocation>
        <location evidence="9">Nucleus</location>
        <location evidence="9">Nuclear pore complex</location>
    </subcellularLocation>
    <subcellularLocation>
        <location evidence="9">Nucleus membrane</location>
    </subcellularLocation>
</comment>
<gene>
    <name evidence="10" type="ORF">HERILL_LOCUS6913</name>
</gene>
<reference evidence="10 11" key="1">
    <citation type="submission" date="2020-11" db="EMBL/GenBank/DDBJ databases">
        <authorList>
            <person name="Wallbank WR R."/>
            <person name="Pardo Diaz C."/>
            <person name="Kozak K."/>
            <person name="Martin S."/>
            <person name="Jiggins C."/>
            <person name="Moest M."/>
            <person name="Warren A I."/>
            <person name="Generalovic N T."/>
            <person name="Byers J.R.P. K."/>
            <person name="Montejo-Kovacevich G."/>
            <person name="Yen C E."/>
        </authorList>
    </citation>
    <scope>NUCLEOTIDE SEQUENCE [LARGE SCALE GENOMIC DNA]</scope>
</reference>
<evidence type="ECO:0000256" key="1">
    <source>
        <dbReference type="ARBA" id="ARBA00009510"/>
    </source>
</evidence>
<keyword evidence="5 9" id="KW-0811">Translocation</keyword>
<dbReference type="Gene3D" id="1.10.3450.20">
    <property type="match status" value="1"/>
</dbReference>
<keyword evidence="6 9" id="KW-0906">Nuclear pore complex</keyword>
<dbReference type="FunCoup" id="A0A7R8UQ30">
    <property type="interactions" value="1819"/>
</dbReference>
<dbReference type="GO" id="GO:0017056">
    <property type="term" value="F:structural constituent of nuclear pore"/>
    <property type="evidence" value="ECO:0007669"/>
    <property type="project" value="UniProtKB-UniRule"/>
</dbReference>
<evidence type="ECO:0000256" key="4">
    <source>
        <dbReference type="ARBA" id="ARBA00022927"/>
    </source>
</evidence>
<dbReference type="EMBL" id="LR899011">
    <property type="protein sequence ID" value="CAD7083993.1"/>
    <property type="molecule type" value="Genomic_DNA"/>
</dbReference>
<dbReference type="Pfam" id="PF04121">
    <property type="entry name" value="Nup84_Nup100"/>
    <property type="match status" value="1"/>
</dbReference>
<dbReference type="InParanoid" id="A0A7R8UQ30"/>
<evidence type="ECO:0000256" key="8">
    <source>
        <dbReference type="ARBA" id="ARBA00023242"/>
    </source>
</evidence>
<dbReference type="PANTHER" id="PTHR13003">
    <property type="entry name" value="NUP107-RELATED"/>
    <property type="match status" value="1"/>
</dbReference>
<dbReference type="GO" id="GO:0031965">
    <property type="term" value="C:nuclear membrane"/>
    <property type="evidence" value="ECO:0007669"/>
    <property type="project" value="UniProtKB-SubCell"/>
</dbReference>
<keyword evidence="11" id="KW-1185">Reference proteome</keyword>
<dbReference type="GO" id="GO:0031080">
    <property type="term" value="C:nuclear pore outer ring"/>
    <property type="evidence" value="ECO:0007669"/>
    <property type="project" value="TreeGrafter"/>
</dbReference>
<dbReference type="Proteomes" id="UP000594454">
    <property type="component" value="Chromosome 3"/>
</dbReference>
<evidence type="ECO:0000256" key="5">
    <source>
        <dbReference type="ARBA" id="ARBA00023010"/>
    </source>
</evidence>
<evidence type="ECO:0000256" key="6">
    <source>
        <dbReference type="ARBA" id="ARBA00023132"/>
    </source>
</evidence>
<protein>
    <recommendedName>
        <fullName evidence="9">Nuclear pore complex protein</fullName>
    </recommendedName>
</protein>
<proteinExistence type="inferred from homology"/>
<dbReference type="OrthoDB" id="3098at2759"/>
<keyword evidence="8 9" id="KW-0539">Nucleus</keyword>
<comment type="similarity">
    <text evidence="1 9">Belongs to the nucleoporin Nup84/Nup107 family.</text>
</comment>